<reference evidence="2 4" key="2">
    <citation type="submission" date="2018-03" db="EMBL/GenBank/DDBJ databases">
        <authorList>
            <person name="Fogelqvist J."/>
        </authorList>
    </citation>
    <scope>NUCLEOTIDE SEQUENCE [LARGE SCALE GENOMIC DNA]</scope>
</reference>
<dbReference type="EMBL" id="CDSF01000094">
    <property type="protein sequence ID" value="CEO99824.1"/>
    <property type="molecule type" value="Genomic_DNA"/>
</dbReference>
<geneLocation type="mitochondrion" evidence="2"/>
<name>A0A0G4IXI1_PLABS</name>
<protein>
    <submittedName>
        <fullName evidence="1">Uncharacterized protein</fullName>
    </submittedName>
</protein>
<sequence length="156" mass="17342">MSGGDQKDDAEALNRVHDDQNWRQRIEAEIQATEDWHQFYGFLAADAEVDPAVKEEMLKRARRGPLHEFIVAHHKAHGGSDKDAPLALEKETADQMRSYVKHGLGWSLCRPGIPPVQKYSTPITTSQTVGWMAAKYGPLERLVAGDDDGGEGKPHT</sequence>
<dbReference type="Pfam" id="PF14945">
    <property type="entry name" value="LLC1"/>
    <property type="match status" value="1"/>
</dbReference>
<dbReference type="Proteomes" id="UP000039324">
    <property type="component" value="Unassembled WGS sequence"/>
</dbReference>
<evidence type="ECO:0000313" key="4">
    <source>
        <dbReference type="Proteomes" id="UP000290189"/>
    </source>
</evidence>
<evidence type="ECO:0000313" key="2">
    <source>
        <dbReference type="EMBL" id="SPR02086.1"/>
    </source>
</evidence>
<dbReference type="PANTHER" id="PTHR31909:SF3">
    <property type="entry name" value="SIMILAR TO PROTEIN C20ORF85 HOMOLOG"/>
    <property type="match status" value="1"/>
</dbReference>
<keyword evidence="3" id="KW-1185">Reference proteome</keyword>
<dbReference type="AlphaFoldDB" id="A0A0G4IXI1"/>
<keyword evidence="2" id="KW-0496">Mitochondrion</keyword>
<organism evidence="1 3">
    <name type="scientific">Plasmodiophora brassicae</name>
    <name type="common">Clubroot disease agent</name>
    <dbReference type="NCBI Taxonomy" id="37360"/>
    <lineage>
        <taxon>Eukaryota</taxon>
        <taxon>Sar</taxon>
        <taxon>Rhizaria</taxon>
        <taxon>Endomyxa</taxon>
        <taxon>Phytomyxea</taxon>
        <taxon>Plasmodiophorida</taxon>
        <taxon>Plasmodiophoridae</taxon>
        <taxon>Plasmodiophora</taxon>
    </lineage>
</organism>
<reference evidence="1 3" key="1">
    <citation type="submission" date="2015-02" db="EMBL/GenBank/DDBJ databases">
        <authorList>
            <person name="Chooi Y.-H."/>
        </authorList>
    </citation>
    <scope>NUCLEOTIDE SEQUENCE [LARGE SCALE GENOMIC DNA]</scope>
    <source>
        <strain evidence="1">E3</strain>
    </source>
</reference>
<gene>
    <name evidence="1" type="ORF">PBRA_007558</name>
    <name evidence="2" type="ORF">PLBR_LOCUS9301</name>
</gene>
<dbReference type="EMBL" id="OVEO01000020">
    <property type="protein sequence ID" value="SPR02086.1"/>
    <property type="molecule type" value="Genomic_DNA"/>
</dbReference>
<accession>A0A0G4IXI1</accession>
<dbReference type="PANTHER" id="PTHR31909">
    <property type="entry name" value="CHROMOSOME 20 ORF85 FAMILY MEMBER"/>
    <property type="match status" value="1"/>
</dbReference>
<evidence type="ECO:0000313" key="1">
    <source>
        <dbReference type="EMBL" id="CEO99824.1"/>
    </source>
</evidence>
<proteinExistence type="predicted"/>
<evidence type="ECO:0000313" key="3">
    <source>
        <dbReference type="Proteomes" id="UP000039324"/>
    </source>
</evidence>
<dbReference type="Proteomes" id="UP000290189">
    <property type="component" value="Unassembled WGS sequence"/>
</dbReference>
<dbReference type="InterPro" id="IPR020339">
    <property type="entry name" value="C20orf85-like"/>
</dbReference>